<evidence type="ECO:0000256" key="1">
    <source>
        <dbReference type="SAM" id="Phobius"/>
    </source>
</evidence>
<dbReference type="OrthoDB" id="7595324at2"/>
<evidence type="ECO:0000313" key="3">
    <source>
        <dbReference type="Proteomes" id="UP000239480"/>
    </source>
</evidence>
<dbReference type="CDD" id="cd05483">
    <property type="entry name" value="retropepsin_like_bacteria"/>
    <property type="match status" value="1"/>
</dbReference>
<protein>
    <submittedName>
        <fullName evidence="2">Aspartyl protease family protein</fullName>
    </submittedName>
</protein>
<feature type="transmembrane region" description="Helical" evidence="1">
    <location>
        <begin position="6"/>
        <end position="25"/>
    </location>
</feature>
<sequence>MSSDQTASLIYLVLLGCVIGSYFFVSHRMSLGRGLRMASLWVFIFIGVVVSYGLWEDLSDTVMPRQSVVSEEGRIEVPMMRDGHYHLVLGVNGVPVQFVVDTGATDIVLSKQDAERVGLDPDALQYFGSAITANGEVRTARVRLDEVDLGGIVDTGVPAVVNGGEMKGSLLGMRYLNSFAEVSFGGGKMVLTR</sequence>
<dbReference type="NCBIfam" id="TIGR02281">
    <property type="entry name" value="clan_AA_DTGA"/>
    <property type="match status" value="1"/>
</dbReference>
<organism evidence="2 3">
    <name type="scientific">Aliiruegeria haliotis</name>
    <dbReference type="NCBI Taxonomy" id="1280846"/>
    <lineage>
        <taxon>Bacteria</taxon>
        <taxon>Pseudomonadati</taxon>
        <taxon>Pseudomonadota</taxon>
        <taxon>Alphaproteobacteria</taxon>
        <taxon>Rhodobacterales</taxon>
        <taxon>Roseobacteraceae</taxon>
        <taxon>Aliiruegeria</taxon>
    </lineage>
</organism>
<dbReference type="RefSeq" id="WP_106203567.1">
    <property type="nucleotide sequence ID" value="NZ_PVTD01000001.1"/>
</dbReference>
<comment type="caution">
    <text evidence="2">The sequence shown here is derived from an EMBL/GenBank/DDBJ whole genome shotgun (WGS) entry which is preliminary data.</text>
</comment>
<feature type="transmembrane region" description="Helical" evidence="1">
    <location>
        <begin position="37"/>
        <end position="55"/>
    </location>
</feature>
<dbReference type="PROSITE" id="PS00141">
    <property type="entry name" value="ASP_PROTEASE"/>
    <property type="match status" value="1"/>
</dbReference>
<dbReference type="Pfam" id="PF13975">
    <property type="entry name" value="gag-asp_proteas"/>
    <property type="match status" value="1"/>
</dbReference>
<proteinExistence type="predicted"/>
<dbReference type="Gene3D" id="2.40.70.10">
    <property type="entry name" value="Acid Proteases"/>
    <property type="match status" value="1"/>
</dbReference>
<gene>
    <name evidence="2" type="ORF">CLV78_101956</name>
</gene>
<accession>A0A2T0S0F7</accession>
<dbReference type="Proteomes" id="UP000239480">
    <property type="component" value="Unassembled WGS sequence"/>
</dbReference>
<dbReference type="InterPro" id="IPR001969">
    <property type="entry name" value="Aspartic_peptidase_AS"/>
</dbReference>
<dbReference type="AlphaFoldDB" id="A0A2T0S0F7"/>
<dbReference type="GO" id="GO:0006508">
    <property type="term" value="P:proteolysis"/>
    <property type="evidence" value="ECO:0007669"/>
    <property type="project" value="UniProtKB-KW"/>
</dbReference>
<dbReference type="InterPro" id="IPR021109">
    <property type="entry name" value="Peptidase_aspartic_dom_sf"/>
</dbReference>
<keyword evidence="1" id="KW-1133">Transmembrane helix</keyword>
<dbReference type="InterPro" id="IPR034122">
    <property type="entry name" value="Retropepsin-like_bacterial"/>
</dbReference>
<evidence type="ECO:0000313" key="2">
    <source>
        <dbReference type="EMBL" id="PRY26852.1"/>
    </source>
</evidence>
<dbReference type="SUPFAM" id="SSF50630">
    <property type="entry name" value="Acid proteases"/>
    <property type="match status" value="1"/>
</dbReference>
<name>A0A2T0S0F7_9RHOB</name>
<keyword evidence="2" id="KW-0378">Hydrolase</keyword>
<keyword evidence="3" id="KW-1185">Reference proteome</keyword>
<dbReference type="GO" id="GO:0004190">
    <property type="term" value="F:aspartic-type endopeptidase activity"/>
    <property type="evidence" value="ECO:0007669"/>
    <property type="project" value="InterPro"/>
</dbReference>
<dbReference type="EMBL" id="PVTD01000001">
    <property type="protein sequence ID" value="PRY26852.1"/>
    <property type="molecule type" value="Genomic_DNA"/>
</dbReference>
<keyword evidence="1" id="KW-0812">Transmembrane</keyword>
<keyword evidence="1" id="KW-0472">Membrane</keyword>
<dbReference type="InterPro" id="IPR011969">
    <property type="entry name" value="Clan_AA_Asp_peptidase_C"/>
</dbReference>
<keyword evidence="2" id="KW-0645">Protease</keyword>
<reference evidence="2 3" key="1">
    <citation type="submission" date="2018-03" db="EMBL/GenBank/DDBJ databases">
        <title>Genomic Encyclopedia of Archaeal and Bacterial Type Strains, Phase II (KMG-II): from individual species to whole genera.</title>
        <authorList>
            <person name="Goeker M."/>
        </authorList>
    </citation>
    <scope>NUCLEOTIDE SEQUENCE [LARGE SCALE GENOMIC DNA]</scope>
    <source>
        <strain evidence="2 3">DSM 29328</strain>
    </source>
</reference>